<evidence type="ECO:0008006" key="5">
    <source>
        <dbReference type="Google" id="ProtNLM"/>
    </source>
</evidence>
<name>A0ABW3P438_9SPHN</name>
<sequence>MKISIALCAVAGALSLCACSQQDRSPQSNVAQPVATGNAVENKALPEPDNVAAPNAAQPSPASQMLGLEGLGTLRIGAPVPKDSGWAERGAQTGDTCRTVSSPAYPGVYAIVGGGKVRRITVGTRSDVKLVEGIGVGSSEADVVGAFPGFRSEPHKYEEAPAKYLTAPNAARGDAALRFEIGRDGKVAMMHVGTMPVLAYVEGCS</sequence>
<feature type="chain" id="PRO_5046047132" description="Secreted protein" evidence="2">
    <location>
        <begin position="19"/>
        <end position="205"/>
    </location>
</feature>
<dbReference type="Proteomes" id="UP001597203">
    <property type="component" value="Unassembled WGS sequence"/>
</dbReference>
<dbReference type="RefSeq" id="WP_380913697.1">
    <property type="nucleotide sequence ID" value="NZ_JBHTLS010000133.1"/>
</dbReference>
<evidence type="ECO:0000256" key="2">
    <source>
        <dbReference type="SAM" id="SignalP"/>
    </source>
</evidence>
<evidence type="ECO:0000256" key="1">
    <source>
        <dbReference type="SAM" id="MobiDB-lite"/>
    </source>
</evidence>
<feature type="region of interest" description="Disordered" evidence="1">
    <location>
        <begin position="45"/>
        <end position="64"/>
    </location>
</feature>
<evidence type="ECO:0000313" key="3">
    <source>
        <dbReference type="EMBL" id="MFD1106739.1"/>
    </source>
</evidence>
<reference evidence="4" key="1">
    <citation type="journal article" date="2019" name="Int. J. Syst. Evol. Microbiol.">
        <title>The Global Catalogue of Microorganisms (GCM) 10K type strain sequencing project: providing services to taxonomists for standard genome sequencing and annotation.</title>
        <authorList>
            <consortium name="The Broad Institute Genomics Platform"/>
            <consortium name="The Broad Institute Genome Sequencing Center for Infectious Disease"/>
            <person name="Wu L."/>
            <person name="Ma J."/>
        </authorList>
    </citation>
    <scope>NUCLEOTIDE SEQUENCE [LARGE SCALE GENOMIC DNA]</scope>
    <source>
        <strain evidence="4">CCUG 54329</strain>
    </source>
</reference>
<comment type="caution">
    <text evidence="3">The sequence shown here is derived from an EMBL/GenBank/DDBJ whole genome shotgun (WGS) entry which is preliminary data.</text>
</comment>
<protein>
    <recommendedName>
        <fullName evidence="5">Secreted protein</fullName>
    </recommendedName>
</protein>
<dbReference type="PROSITE" id="PS51257">
    <property type="entry name" value="PROKAR_LIPOPROTEIN"/>
    <property type="match status" value="1"/>
</dbReference>
<organism evidence="3 4">
    <name type="scientific">Sphingobium olei</name>
    <dbReference type="NCBI Taxonomy" id="420955"/>
    <lineage>
        <taxon>Bacteria</taxon>
        <taxon>Pseudomonadati</taxon>
        <taxon>Pseudomonadota</taxon>
        <taxon>Alphaproteobacteria</taxon>
        <taxon>Sphingomonadales</taxon>
        <taxon>Sphingomonadaceae</taxon>
        <taxon>Sphingobium</taxon>
    </lineage>
</organism>
<evidence type="ECO:0000313" key="4">
    <source>
        <dbReference type="Proteomes" id="UP001597203"/>
    </source>
</evidence>
<proteinExistence type="predicted"/>
<accession>A0ABW3P438</accession>
<keyword evidence="2" id="KW-0732">Signal</keyword>
<gene>
    <name evidence="3" type="ORF">ACFQ24_17890</name>
</gene>
<feature type="compositionally biased region" description="Low complexity" evidence="1">
    <location>
        <begin position="52"/>
        <end position="64"/>
    </location>
</feature>
<dbReference type="EMBL" id="JBHTLS010000133">
    <property type="protein sequence ID" value="MFD1106739.1"/>
    <property type="molecule type" value="Genomic_DNA"/>
</dbReference>
<feature type="signal peptide" evidence="2">
    <location>
        <begin position="1"/>
        <end position="18"/>
    </location>
</feature>
<keyword evidence="4" id="KW-1185">Reference proteome</keyword>